<accession>A0A133UI07</accession>
<dbReference type="Proteomes" id="UP000070657">
    <property type="component" value="Unassembled WGS sequence"/>
</dbReference>
<evidence type="ECO:0000313" key="2">
    <source>
        <dbReference type="EMBL" id="KXA93873.1"/>
    </source>
</evidence>
<dbReference type="EMBL" id="LHXP01000004">
    <property type="protein sequence ID" value="KXA93873.1"/>
    <property type="molecule type" value="Genomic_DNA"/>
</dbReference>
<protein>
    <recommendedName>
        <fullName evidence="1">SnoaL-like domain-containing protein</fullName>
    </recommendedName>
</protein>
<reference evidence="2 3" key="1">
    <citation type="journal article" date="2016" name="Sci. Rep.">
        <title>Metabolic traits of an uncultured archaeal lineage -MSBL1- from brine pools of the Red Sea.</title>
        <authorList>
            <person name="Mwirichia R."/>
            <person name="Alam I."/>
            <person name="Rashid M."/>
            <person name="Vinu M."/>
            <person name="Ba-Alawi W."/>
            <person name="Anthony Kamau A."/>
            <person name="Kamanda Ngugi D."/>
            <person name="Goker M."/>
            <person name="Klenk H.P."/>
            <person name="Bajic V."/>
            <person name="Stingl U."/>
        </authorList>
    </citation>
    <scope>NUCLEOTIDE SEQUENCE [LARGE SCALE GENOMIC DNA]</scope>
    <source>
        <strain evidence="2">SCGC-AAA259E22</strain>
    </source>
</reference>
<evidence type="ECO:0000259" key="1">
    <source>
        <dbReference type="Pfam" id="PF12680"/>
    </source>
</evidence>
<feature type="domain" description="SnoaL-like" evidence="1">
    <location>
        <begin position="16"/>
        <end position="109"/>
    </location>
</feature>
<dbReference type="AlphaFoldDB" id="A0A133UI07"/>
<comment type="caution">
    <text evidence="2">The sequence shown here is derived from an EMBL/GenBank/DDBJ whole genome shotgun (WGS) entry which is preliminary data.</text>
</comment>
<sequence>MDNEAEIKDSLRKKAKALVERDKDKILQFYAEDAKVVTNEGTYEGRKEIGKYWQFILGQFSEIQLEESEPLVQGNKAAHEYTVKGETVNGRRVEFPLIVAYEFTKDKIQKAHIYYDRLTLAKQAAEGWLGERIVNSVVKRMEEGLERKS</sequence>
<dbReference type="Pfam" id="PF12680">
    <property type="entry name" value="SnoaL_2"/>
    <property type="match status" value="1"/>
</dbReference>
<dbReference type="InterPro" id="IPR032710">
    <property type="entry name" value="NTF2-like_dom_sf"/>
</dbReference>
<organism evidence="2 3">
    <name type="scientific">candidate division MSBL1 archaeon SCGC-AAA259E22</name>
    <dbReference type="NCBI Taxonomy" id="1698265"/>
    <lineage>
        <taxon>Archaea</taxon>
        <taxon>Methanobacteriati</taxon>
        <taxon>Methanobacteriota</taxon>
        <taxon>candidate division MSBL1</taxon>
    </lineage>
</organism>
<dbReference type="SUPFAM" id="SSF54427">
    <property type="entry name" value="NTF2-like"/>
    <property type="match status" value="1"/>
</dbReference>
<dbReference type="Gene3D" id="3.10.450.50">
    <property type="match status" value="1"/>
</dbReference>
<name>A0A133UI07_9EURY</name>
<proteinExistence type="predicted"/>
<dbReference type="InterPro" id="IPR037401">
    <property type="entry name" value="SnoaL-like"/>
</dbReference>
<keyword evidence="3" id="KW-1185">Reference proteome</keyword>
<gene>
    <name evidence="2" type="ORF">AKJ66_00580</name>
</gene>
<evidence type="ECO:0000313" key="3">
    <source>
        <dbReference type="Proteomes" id="UP000070657"/>
    </source>
</evidence>